<gene>
    <name evidence="1" type="ORF">APE01nite_05920</name>
</gene>
<evidence type="ECO:0000313" key="2">
    <source>
        <dbReference type="Proteomes" id="UP000317730"/>
    </source>
</evidence>
<name>A0A4Y3TVM1_9PROT</name>
<protein>
    <submittedName>
        <fullName evidence="1">Uncharacterized protein</fullName>
    </submittedName>
</protein>
<dbReference type="Proteomes" id="UP000317730">
    <property type="component" value="Unassembled WGS sequence"/>
</dbReference>
<dbReference type="EMBL" id="BJMV01000002">
    <property type="protein sequence ID" value="GEB84795.1"/>
    <property type="molecule type" value="Genomic_DNA"/>
</dbReference>
<sequence>MAAPGTLEKRLTRLHAALAAQIGCGIPAAFIRKYIAEAAGAIADTTRPEMTGKEEIPEAFRFVRAKPSPA</sequence>
<comment type="caution">
    <text evidence="1">The sequence shown here is derived from an EMBL/GenBank/DDBJ whole genome shotgun (WGS) entry which is preliminary data.</text>
</comment>
<proteinExistence type="predicted"/>
<keyword evidence="2" id="KW-1185">Reference proteome</keyword>
<dbReference type="AlphaFoldDB" id="A0A4Y3TVM1"/>
<reference evidence="1 2" key="1">
    <citation type="submission" date="2019-06" db="EMBL/GenBank/DDBJ databases">
        <title>Whole genome shotgun sequence of Acetobacter peroxydans NBRC 13755.</title>
        <authorList>
            <person name="Hosoyama A."/>
            <person name="Uohara A."/>
            <person name="Ohji S."/>
            <person name="Ichikawa N."/>
        </authorList>
    </citation>
    <scope>NUCLEOTIDE SEQUENCE [LARGE SCALE GENOMIC DNA]</scope>
    <source>
        <strain evidence="1 2">NBRC 13755</strain>
    </source>
</reference>
<organism evidence="1 2">
    <name type="scientific">Acetobacter peroxydans</name>
    <dbReference type="NCBI Taxonomy" id="104098"/>
    <lineage>
        <taxon>Bacteria</taxon>
        <taxon>Pseudomonadati</taxon>
        <taxon>Pseudomonadota</taxon>
        <taxon>Alphaproteobacteria</taxon>
        <taxon>Acetobacterales</taxon>
        <taxon>Acetobacteraceae</taxon>
        <taxon>Acetobacter</taxon>
    </lineage>
</organism>
<evidence type="ECO:0000313" key="1">
    <source>
        <dbReference type="EMBL" id="GEB84795.1"/>
    </source>
</evidence>
<accession>A0A4Y3TVM1</accession>